<feature type="domain" description="DNA ligase ATP-dependent N-terminal" evidence="6">
    <location>
        <begin position="44"/>
        <end position="146"/>
    </location>
</feature>
<name>A0A915CRB1_9BILA</name>
<accession>A0A915CRB1</accession>
<dbReference type="GO" id="GO:0006281">
    <property type="term" value="P:DNA repair"/>
    <property type="evidence" value="ECO:0007669"/>
    <property type="project" value="UniProtKB-KW"/>
</dbReference>
<keyword evidence="3" id="KW-0227">DNA damage</keyword>
<organism evidence="7 8">
    <name type="scientific">Ditylenchus dipsaci</name>
    <dbReference type="NCBI Taxonomy" id="166011"/>
    <lineage>
        <taxon>Eukaryota</taxon>
        <taxon>Metazoa</taxon>
        <taxon>Ecdysozoa</taxon>
        <taxon>Nematoda</taxon>
        <taxon>Chromadorea</taxon>
        <taxon>Rhabditida</taxon>
        <taxon>Tylenchina</taxon>
        <taxon>Tylenchomorpha</taxon>
        <taxon>Sphaerularioidea</taxon>
        <taxon>Anguinidae</taxon>
        <taxon>Anguininae</taxon>
        <taxon>Ditylenchus</taxon>
    </lineage>
</organism>
<evidence type="ECO:0000313" key="7">
    <source>
        <dbReference type="Proteomes" id="UP000887574"/>
    </source>
</evidence>
<dbReference type="Gene3D" id="1.10.3260.10">
    <property type="entry name" value="DNA ligase, ATP-dependent, N-terminal domain"/>
    <property type="match status" value="1"/>
</dbReference>
<dbReference type="PANTHER" id="PTHR45674:SF4">
    <property type="entry name" value="DNA LIGASE 1"/>
    <property type="match status" value="1"/>
</dbReference>
<dbReference type="AlphaFoldDB" id="A0A915CRB1"/>
<dbReference type="WBParaSite" id="jg11301">
    <property type="protein sequence ID" value="jg11301"/>
    <property type="gene ID" value="jg11301"/>
</dbReference>
<reference evidence="8" key="1">
    <citation type="submission" date="2022-11" db="UniProtKB">
        <authorList>
            <consortium name="WormBaseParasite"/>
        </authorList>
    </citation>
    <scope>IDENTIFICATION</scope>
</reference>
<keyword evidence="4" id="KW-0233">DNA recombination</keyword>
<proteinExistence type="inferred from homology"/>
<dbReference type="GO" id="GO:0005739">
    <property type="term" value="C:mitochondrion"/>
    <property type="evidence" value="ECO:0007669"/>
    <property type="project" value="TreeGrafter"/>
</dbReference>
<dbReference type="GO" id="GO:0005634">
    <property type="term" value="C:nucleus"/>
    <property type="evidence" value="ECO:0007669"/>
    <property type="project" value="TreeGrafter"/>
</dbReference>
<dbReference type="GO" id="GO:0003910">
    <property type="term" value="F:DNA ligase (ATP) activity"/>
    <property type="evidence" value="ECO:0007669"/>
    <property type="project" value="InterPro"/>
</dbReference>
<protein>
    <submittedName>
        <fullName evidence="8">DNA ligase ATP-dependent N-terminal domain-containing protein</fullName>
    </submittedName>
</protein>
<dbReference type="GO" id="GO:1903461">
    <property type="term" value="P:Okazaki fragment processing involved in mitotic DNA replication"/>
    <property type="evidence" value="ECO:0007669"/>
    <property type="project" value="TreeGrafter"/>
</dbReference>
<evidence type="ECO:0000313" key="8">
    <source>
        <dbReference type="WBParaSite" id="jg11301"/>
    </source>
</evidence>
<evidence type="ECO:0000259" key="6">
    <source>
        <dbReference type="Pfam" id="PF04675"/>
    </source>
</evidence>
<dbReference type="Pfam" id="PF04675">
    <property type="entry name" value="DNA_ligase_A_N"/>
    <property type="match status" value="1"/>
</dbReference>
<dbReference type="InterPro" id="IPR012308">
    <property type="entry name" value="DNA_ligase_ATP-dep_N"/>
</dbReference>
<keyword evidence="2" id="KW-0436">Ligase</keyword>
<evidence type="ECO:0000256" key="4">
    <source>
        <dbReference type="ARBA" id="ARBA00023172"/>
    </source>
</evidence>
<comment type="similarity">
    <text evidence="1">Belongs to the ATP-dependent DNA ligase family.</text>
</comment>
<evidence type="ECO:0000256" key="1">
    <source>
        <dbReference type="ARBA" id="ARBA00007572"/>
    </source>
</evidence>
<dbReference type="GO" id="GO:0003677">
    <property type="term" value="F:DNA binding"/>
    <property type="evidence" value="ECO:0007669"/>
    <property type="project" value="InterPro"/>
</dbReference>
<dbReference type="PANTHER" id="PTHR45674">
    <property type="entry name" value="DNA LIGASE 1/3 FAMILY MEMBER"/>
    <property type="match status" value="1"/>
</dbReference>
<sequence>MPVGTHASRVMPVGTHASRVMPDGTHASRVMPVGNHASWDSLPSLAKTLEQIEDTSSRLSIIKILSDFFVSAIKLSPKDITPSIYLCINQLGPAYEGLELGIAETNLIKAVSYATGRTVEKIKEQLAARGDLGIVAQESRTKANYVDQASSVNCTLRFQQAERNRPDEWKRRNGEEGQIYSEPANPCKILSPDIWFGSSSKLRIGLAEQSLLVALANAFTTVDAQKKEGSCIRSHLCCAMLSFESPPLLQ</sequence>
<keyword evidence="5" id="KW-0234">DNA repair</keyword>
<dbReference type="SUPFAM" id="SSF117018">
    <property type="entry name" value="ATP-dependent DNA ligase DNA-binding domain"/>
    <property type="match status" value="1"/>
</dbReference>
<evidence type="ECO:0000256" key="5">
    <source>
        <dbReference type="ARBA" id="ARBA00023204"/>
    </source>
</evidence>
<dbReference type="InterPro" id="IPR050191">
    <property type="entry name" value="ATP-dep_DNA_ligase"/>
</dbReference>
<keyword evidence="7" id="KW-1185">Reference proteome</keyword>
<evidence type="ECO:0000256" key="2">
    <source>
        <dbReference type="ARBA" id="ARBA00022598"/>
    </source>
</evidence>
<dbReference type="InterPro" id="IPR036599">
    <property type="entry name" value="DNA_ligase_N_sf"/>
</dbReference>
<dbReference type="Proteomes" id="UP000887574">
    <property type="component" value="Unplaced"/>
</dbReference>
<dbReference type="GO" id="GO:0006310">
    <property type="term" value="P:DNA recombination"/>
    <property type="evidence" value="ECO:0007669"/>
    <property type="project" value="UniProtKB-KW"/>
</dbReference>
<evidence type="ECO:0000256" key="3">
    <source>
        <dbReference type="ARBA" id="ARBA00022763"/>
    </source>
</evidence>